<accession>A0A6G1LYZ1</accession>
<dbReference type="Proteomes" id="UP000614610">
    <property type="component" value="Unassembled WGS sequence"/>
</dbReference>
<dbReference type="AlphaFoldDB" id="A0A6G1LYZ1"/>
<dbReference type="EMBL" id="WIWT01000037">
    <property type="protein sequence ID" value="KAF3210511.1"/>
    <property type="molecule type" value="Genomic_DNA"/>
</dbReference>
<evidence type="ECO:0000313" key="1">
    <source>
        <dbReference type="EMBL" id="KAF3210511.1"/>
    </source>
</evidence>
<proteinExistence type="predicted"/>
<comment type="caution">
    <text evidence="1">The sequence shown here is derived from an EMBL/GenBank/DDBJ whole genome shotgun (WGS) entry which is preliminary data.</text>
</comment>
<sequence length="76" mass="8496">MQFIISLKELILKSYGFRPAQLYKATGPEITHKTLRISLIMNGYARTIVINPFASMSENQYDGGLDVTHESYGQGA</sequence>
<evidence type="ECO:0000313" key="2">
    <source>
        <dbReference type="Proteomes" id="UP000614610"/>
    </source>
</evidence>
<name>A0A6G1LYZ1_ORBOL</name>
<protein>
    <submittedName>
        <fullName evidence="1">Uncharacterized protein</fullName>
    </submittedName>
</protein>
<gene>
    <name evidence="1" type="ORF">TWF679_006715</name>
</gene>
<organism evidence="1 2">
    <name type="scientific">Orbilia oligospora</name>
    <name type="common">Nematode-trapping fungus</name>
    <name type="synonym">Arthrobotrys oligospora</name>
    <dbReference type="NCBI Taxonomy" id="2813651"/>
    <lineage>
        <taxon>Eukaryota</taxon>
        <taxon>Fungi</taxon>
        <taxon>Dikarya</taxon>
        <taxon>Ascomycota</taxon>
        <taxon>Pezizomycotina</taxon>
        <taxon>Orbiliomycetes</taxon>
        <taxon>Orbiliales</taxon>
        <taxon>Orbiliaceae</taxon>
        <taxon>Orbilia</taxon>
    </lineage>
</organism>
<reference evidence="1" key="1">
    <citation type="submission" date="2019-06" db="EMBL/GenBank/DDBJ databases">
        <authorList>
            <person name="Palmer J.M."/>
        </authorList>
    </citation>
    <scope>NUCLEOTIDE SEQUENCE</scope>
    <source>
        <strain evidence="1">TWF679</strain>
    </source>
</reference>